<dbReference type="SMART" id="SM00369">
    <property type="entry name" value="LRR_TYP"/>
    <property type="match status" value="3"/>
</dbReference>
<feature type="signal peptide" evidence="5">
    <location>
        <begin position="1"/>
        <end position="30"/>
    </location>
</feature>
<dbReference type="InterPro" id="IPR003591">
    <property type="entry name" value="Leu-rich_rpt_typical-subtyp"/>
</dbReference>
<evidence type="ECO:0000313" key="7">
    <source>
        <dbReference type="EnsemblMetazoa" id="XP_038071184.1"/>
    </source>
</evidence>
<dbReference type="OrthoDB" id="1600340at2759"/>
<dbReference type="RefSeq" id="XP_038071184.1">
    <property type="nucleotide sequence ID" value="XM_038215256.1"/>
</dbReference>
<keyword evidence="8" id="KW-1185">Reference proteome</keyword>
<dbReference type="OMA" id="CSCYRGT"/>
<feature type="domain" description="LRRNT" evidence="6">
    <location>
        <begin position="37"/>
        <end position="69"/>
    </location>
</feature>
<name>A0A914B5G3_PATMI</name>
<keyword evidence="4" id="KW-0325">Glycoprotein</keyword>
<dbReference type="Proteomes" id="UP000887568">
    <property type="component" value="Unplaced"/>
</dbReference>
<dbReference type="GO" id="GO:0042995">
    <property type="term" value="C:cell projection"/>
    <property type="evidence" value="ECO:0007669"/>
    <property type="project" value="UniProtKB-SubCell"/>
</dbReference>
<dbReference type="InterPro" id="IPR001611">
    <property type="entry name" value="Leu-rich_rpt"/>
</dbReference>
<dbReference type="SMART" id="SM00013">
    <property type="entry name" value="LRRNT"/>
    <property type="match status" value="1"/>
</dbReference>
<evidence type="ECO:0000256" key="5">
    <source>
        <dbReference type="SAM" id="SignalP"/>
    </source>
</evidence>
<keyword evidence="3" id="KW-0677">Repeat</keyword>
<dbReference type="PANTHER" id="PTHR24369:SF196">
    <property type="entry name" value="RETICULON 4 RECEPTOR LIKE 1"/>
    <property type="match status" value="1"/>
</dbReference>
<dbReference type="Pfam" id="PF13855">
    <property type="entry name" value="LRR_8"/>
    <property type="match status" value="1"/>
</dbReference>
<dbReference type="FunFam" id="3.80.10.10:FF:000032">
    <property type="entry name" value="Slit homolog 2 (Drosophila)"/>
    <property type="match status" value="1"/>
</dbReference>
<reference evidence="7" key="1">
    <citation type="submission" date="2022-11" db="UniProtKB">
        <authorList>
            <consortium name="EnsemblMetazoa"/>
        </authorList>
    </citation>
    <scope>IDENTIFICATION</scope>
</reference>
<dbReference type="SUPFAM" id="SSF52058">
    <property type="entry name" value="L domain-like"/>
    <property type="match status" value="1"/>
</dbReference>
<proteinExistence type="predicted"/>
<dbReference type="GO" id="GO:0045121">
    <property type="term" value="C:membrane raft"/>
    <property type="evidence" value="ECO:0007669"/>
    <property type="project" value="UniProtKB-SubCell"/>
</dbReference>
<organism evidence="7 8">
    <name type="scientific">Patiria miniata</name>
    <name type="common">Bat star</name>
    <name type="synonym">Asterina miniata</name>
    <dbReference type="NCBI Taxonomy" id="46514"/>
    <lineage>
        <taxon>Eukaryota</taxon>
        <taxon>Metazoa</taxon>
        <taxon>Echinodermata</taxon>
        <taxon>Eleutherozoa</taxon>
        <taxon>Asterozoa</taxon>
        <taxon>Asteroidea</taxon>
        <taxon>Valvatacea</taxon>
        <taxon>Valvatida</taxon>
        <taxon>Asterinidae</taxon>
        <taxon>Patiria</taxon>
    </lineage>
</organism>
<dbReference type="GO" id="GO:0098552">
    <property type="term" value="C:side of membrane"/>
    <property type="evidence" value="ECO:0007669"/>
    <property type="project" value="UniProtKB-KW"/>
</dbReference>
<dbReference type="InterPro" id="IPR050541">
    <property type="entry name" value="LRR_TM_domain-containing"/>
</dbReference>
<dbReference type="InterPro" id="IPR000372">
    <property type="entry name" value="LRRNT"/>
</dbReference>
<dbReference type="GO" id="GO:0005886">
    <property type="term" value="C:plasma membrane"/>
    <property type="evidence" value="ECO:0007669"/>
    <property type="project" value="UniProtKB-SubCell"/>
</dbReference>
<dbReference type="AlphaFoldDB" id="A0A914B5G3"/>
<dbReference type="Gene3D" id="3.80.10.10">
    <property type="entry name" value="Ribonuclease Inhibitor"/>
    <property type="match status" value="1"/>
</dbReference>
<dbReference type="PANTHER" id="PTHR24369">
    <property type="entry name" value="ANTIGEN BSP, PUTATIVE-RELATED"/>
    <property type="match status" value="1"/>
</dbReference>
<protein>
    <recommendedName>
        <fullName evidence="6">LRRNT domain-containing protein</fullName>
    </recommendedName>
</protein>
<accession>A0A914B5G3</accession>
<evidence type="ECO:0000256" key="3">
    <source>
        <dbReference type="ARBA" id="ARBA00022737"/>
    </source>
</evidence>
<keyword evidence="2 5" id="KW-0732">Signal</keyword>
<keyword evidence="1" id="KW-0433">Leucine-rich repeat</keyword>
<dbReference type="GeneID" id="119740055"/>
<evidence type="ECO:0000256" key="1">
    <source>
        <dbReference type="ARBA" id="ARBA00022614"/>
    </source>
</evidence>
<dbReference type="InterPro" id="IPR032675">
    <property type="entry name" value="LRR_dom_sf"/>
</dbReference>
<evidence type="ECO:0000259" key="6">
    <source>
        <dbReference type="SMART" id="SM00013"/>
    </source>
</evidence>
<dbReference type="GO" id="GO:0043204">
    <property type="term" value="C:perikaryon"/>
    <property type="evidence" value="ECO:0007669"/>
    <property type="project" value="UniProtKB-SubCell"/>
</dbReference>
<dbReference type="EnsemblMetazoa" id="XM_038215256.1">
    <property type="protein sequence ID" value="XP_038071184.1"/>
    <property type="gene ID" value="LOC119740055"/>
</dbReference>
<evidence type="ECO:0000313" key="8">
    <source>
        <dbReference type="Proteomes" id="UP000887568"/>
    </source>
</evidence>
<dbReference type="PROSITE" id="PS51450">
    <property type="entry name" value="LRR"/>
    <property type="match status" value="1"/>
</dbReference>
<evidence type="ECO:0000256" key="2">
    <source>
        <dbReference type="ARBA" id="ARBA00022729"/>
    </source>
</evidence>
<sequence length="142" mass="16290">MNRITMDLSRMRYLFVGLCLLGLAVDFCDAGRRRGRVCPVECSCYRGTVDCLNRGLQYVPVNIPSNTERLNLDGNNITKIRKGDFDNLRRLRVLQLTNNQIISIERGAFSDLRSVERMRLDGNQLQSLPELVFSSMDSLFRL</sequence>
<evidence type="ECO:0000256" key="4">
    <source>
        <dbReference type="ARBA" id="ARBA00023180"/>
    </source>
</evidence>
<feature type="chain" id="PRO_5036673102" description="LRRNT domain-containing protein" evidence="5">
    <location>
        <begin position="31"/>
        <end position="142"/>
    </location>
</feature>